<evidence type="ECO:0000313" key="10">
    <source>
        <dbReference type="EMBL" id="KAF7317374.1"/>
    </source>
</evidence>
<dbReference type="GO" id="GO:0016020">
    <property type="term" value="C:membrane"/>
    <property type="evidence" value="ECO:0007669"/>
    <property type="project" value="UniProtKB-SubCell"/>
</dbReference>
<reference evidence="10" key="1">
    <citation type="submission" date="2020-05" db="EMBL/GenBank/DDBJ databases">
        <title>Mycena genomes resolve the evolution of fungal bioluminescence.</title>
        <authorList>
            <person name="Tsai I.J."/>
        </authorList>
    </citation>
    <scope>NUCLEOTIDE SEQUENCE</scope>
    <source>
        <strain evidence="10">110903Hualien_Pintung</strain>
    </source>
</reference>
<feature type="region of interest" description="Disordered" evidence="7">
    <location>
        <begin position="225"/>
        <end position="252"/>
    </location>
</feature>
<feature type="transmembrane region" description="Helical" evidence="8">
    <location>
        <begin position="28"/>
        <end position="46"/>
    </location>
</feature>
<dbReference type="InterPro" id="IPR006593">
    <property type="entry name" value="Cyt_b561/ferric_Rdtase_TM"/>
</dbReference>
<accession>A0A8H6THN1</accession>
<feature type="domain" description="Cytochrome b561" evidence="9">
    <location>
        <begin position="1"/>
        <end position="196"/>
    </location>
</feature>
<dbReference type="Pfam" id="PF03188">
    <property type="entry name" value="Cytochrom_B561"/>
    <property type="match status" value="1"/>
</dbReference>
<evidence type="ECO:0000256" key="4">
    <source>
        <dbReference type="ARBA" id="ARBA00022982"/>
    </source>
</evidence>
<dbReference type="PROSITE" id="PS50939">
    <property type="entry name" value="CYTOCHROME_B561"/>
    <property type="match status" value="1"/>
</dbReference>
<evidence type="ECO:0000256" key="6">
    <source>
        <dbReference type="ARBA" id="ARBA00023136"/>
    </source>
</evidence>
<keyword evidence="5 8" id="KW-1133">Transmembrane helix</keyword>
<evidence type="ECO:0000259" key="9">
    <source>
        <dbReference type="PROSITE" id="PS50939"/>
    </source>
</evidence>
<comment type="subcellular location">
    <subcellularLocation>
        <location evidence="1">Membrane</location>
    </subcellularLocation>
</comment>
<sequence>MPQLQLHENSARGNGIPLFPTEIKARNHAILCTTGFLILLPIGVLVARYTRTWNRFWFWNHATIQLIISGPVIFAGWSQGYQVARELELQSLFDPHQKIGITLLALYVAQLVFGLLAHFVKLPRRVFPGGLRRAPHNYFHVLLGLAMLALAGYQVHYGLYTEWTFATGGIHPVPESAKHAWMALLIVSVENLTHNFWVEHFQVFWVLYVAGLAFLPIQFRQEKASAMPKSEKEASAADSDTARESPVPVSAA</sequence>
<dbReference type="PANTHER" id="PTHR23130:SF171">
    <property type="entry name" value="OS01G0895300 PROTEIN"/>
    <property type="match status" value="1"/>
</dbReference>
<dbReference type="Proteomes" id="UP000613580">
    <property type="component" value="Unassembled WGS sequence"/>
</dbReference>
<dbReference type="CDD" id="cd08760">
    <property type="entry name" value="Cyt_b561_FRRS1_like"/>
    <property type="match status" value="1"/>
</dbReference>
<gene>
    <name evidence="10" type="ORF">HMN09_00473700</name>
</gene>
<evidence type="ECO:0000313" key="11">
    <source>
        <dbReference type="Proteomes" id="UP000613580"/>
    </source>
</evidence>
<keyword evidence="2" id="KW-0813">Transport</keyword>
<dbReference type="AlphaFoldDB" id="A0A8H6THN1"/>
<name>A0A8H6THN1_MYCCL</name>
<feature type="transmembrane region" description="Helical" evidence="8">
    <location>
        <begin position="58"/>
        <end position="79"/>
    </location>
</feature>
<feature type="compositionally biased region" description="Basic and acidic residues" evidence="7">
    <location>
        <begin position="229"/>
        <end position="243"/>
    </location>
</feature>
<feature type="transmembrane region" description="Helical" evidence="8">
    <location>
        <begin position="201"/>
        <end position="219"/>
    </location>
</feature>
<keyword evidence="4" id="KW-0249">Electron transport</keyword>
<evidence type="ECO:0000256" key="7">
    <source>
        <dbReference type="SAM" id="MobiDB-lite"/>
    </source>
</evidence>
<dbReference type="OrthoDB" id="366214at2759"/>
<proteinExistence type="predicted"/>
<keyword evidence="11" id="KW-1185">Reference proteome</keyword>
<dbReference type="EMBL" id="JACAZE010000005">
    <property type="protein sequence ID" value="KAF7317374.1"/>
    <property type="molecule type" value="Genomic_DNA"/>
</dbReference>
<organism evidence="10 11">
    <name type="scientific">Mycena chlorophos</name>
    <name type="common">Agaric fungus</name>
    <name type="synonym">Agaricus chlorophos</name>
    <dbReference type="NCBI Taxonomy" id="658473"/>
    <lineage>
        <taxon>Eukaryota</taxon>
        <taxon>Fungi</taxon>
        <taxon>Dikarya</taxon>
        <taxon>Basidiomycota</taxon>
        <taxon>Agaricomycotina</taxon>
        <taxon>Agaricomycetes</taxon>
        <taxon>Agaricomycetidae</taxon>
        <taxon>Agaricales</taxon>
        <taxon>Marasmiineae</taxon>
        <taxon>Mycenaceae</taxon>
        <taxon>Mycena</taxon>
    </lineage>
</organism>
<keyword evidence="6 8" id="KW-0472">Membrane</keyword>
<feature type="transmembrane region" description="Helical" evidence="8">
    <location>
        <begin position="99"/>
        <end position="117"/>
    </location>
</feature>
<keyword evidence="3 8" id="KW-0812">Transmembrane</keyword>
<protein>
    <submittedName>
        <fullName evidence="10">Cytochrome b561 domain-containing protein</fullName>
    </submittedName>
</protein>
<evidence type="ECO:0000256" key="2">
    <source>
        <dbReference type="ARBA" id="ARBA00022448"/>
    </source>
</evidence>
<dbReference type="SMART" id="SM00665">
    <property type="entry name" value="B561"/>
    <property type="match status" value="1"/>
</dbReference>
<evidence type="ECO:0000256" key="5">
    <source>
        <dbReference type="ARBA" id="ARBA00022989"/>
    </source>
</evidence>
<evidence type="ECO:0000256" key="8">
    <source>
        <dbReference type="SAM" id="Phobius"/>
    </source>
</evidence>
<dbReference type="Gene3D" id="1.20.120.1770">
    <property type="match status" value="1"/>
</dbReference>
<feature type="transmembrane region" description="Helical" evidence="8">
    <location>
        <begin position="138"/>
        <end position="155"/>
    </location>
</feature>
<evidence type="ECO:0000256" key="1">
    <source>
        <dbReference type="ARBA" id="ARBA00004370"/>
    </source>
</evidence>
<evidence type="ECO:0000256" key="3">
    <source>
        <dbReference type="ARBA" id="ARBA00022692"/>
    </source>
</evidence>
<comment type="caution">
    <text evidence="10">The sequence shown here is derived from an EMBL/GenBank/DDBJ whole genome shotgun (WGS) entry which is preliminary data.</text>
</comment>
<dbReference type="PANTHER" id="PTHR23130">
    <property type="entry name" value="CYTOCHROME B561 AND DOMON DOMAIN-CONTAINING PROTEIN"/>
    <property type="match status" value="1"/>
</dbReference>